<dbReference type="Gene3D" id="3.30.200.20">
    <property type="entry name" value="Phosphorylase Kinase, domain 1"/>
    <property type="match status" value="1"/>
</dbReference>
<sequence length="544" mass="57696">MEFGPGAILAGYRIERRVGGGGMGAVYLAQHPRLPRKDALKVLDARLAVEPTFRARFEREADLAARLRHPNVVQIFDRGVDGDRLWIAMQFVDGLDAAQLLRHGLSVLTPERAVRIVAEAAAGLDYAHRQGLLHRDIKPANLLIARADDGTDEVLVTDFGIARSMGETTSLTSAGSVLGTLAYAAPEQLEGHPLDVRTDVYALGGTLYELLTGFVPFRRESPAALISAHLIEPPPRPSAGNPALPQAMDAVIARAMAKNPDDRYASCGELADAAIAALTGRPVRGDTAVLQRETRLSRASGTSLTRKVLLGVGGAAVVAGVTAFAVLTAKDRGGSDAPMTTPVAQIGAVPGSPKAATVLRPWLDDVLAGDMSALIRKCWTQSPAEIPGMYGDVEQIVDAVRRPGVLGQFGPYWENDALHVSLRPSELRSGYGCPIVSDRSATRPTEEQARYTAERYLSRVVGDPVNPADIEPDYPLLCNGAQPGDTLSGVRRFEDKALTIRSSTGSVVTVSAPVTSADGVTSAVDLTLDHAANGFCVSRIDRAG</sequence>
<dbReference type="PANTHER" id="PTHR43289">
    <property type="entry name" value="MITOGEN-ACTIVATED PROTEIN KINASE KINASE KINASE 20-RELATED"/>
    <property type="match status" value="1"/>
</dbReference>
<dbReference type="InterPro" id="IPR011009">
    <property type="entry name" value="Kinase-like_dom_sf"/>
</dbReference>
<evidence type="ECO:0000256" key="6">
    <source>
        <dbReference type="ARBA" id="ARBA00022840"/>
    </source>
</evidence>
<dbReference type="PANTHER" id="PTHR43289:SF6">
    <property type="entry name" value="SERINE_THREONINE-PROTEIN KINASE NEKL-3"/>
    <property type="match status" value="1"/>
</dbReference>
<reference evidence="8 9" key="1">
    <citation type="submission" date="2022-10" db="EMBL/GenBank/DDBJ databases">
        <title>The complete genomes of actinobacterial strains from the NBC collection.</title>
        <authorList>
            <person name="Joergensen T.S."/>
            <person name="Alvarez Arevalo M."/>
            <person name="Sterndorff E.B."/>
            <person name="Faurdal D."/>
            <person name="Vuksanovic O."/>
            <person name="Mourched A.-S."/>
            <person name="Charusanti P."/>
            <person name="Shaw S."/>
            <person name="Blin K."/>
            <person name="Weber T."/>
        </authorList>
    </citation>
    <scope>NUCLEOTIDE SEQUENCE [LARGE SCALE GENOMIC DNA]</scope>
    <source>
        <strain evidence="8 9">NBC_01413</strain>
    </source>
</reference>
<evidence type="ECO:0000256" key="2">
    <source>
        <dbReference type="ARBA" id="ARBA00022527"/>
    </source>
</evidence>
<dbReference type="SUPFAM" id="SSF56112">
    <property type="entry name" value="Protein kinase-like (PK-like)"/>
    <property type="match status" value="1"/>
</dbReference>
<keyword evidence="6" id="KW-0067">ATP-binding</keyword>
<dbReference type="PROSITE" id="PS50011">
    <property type="entry name" value="PROTEIN_KINASE_DOM"/>
    <property type="match status" value="1"/>
</dbReference>
<dbReference type="PROSITE" id="PS00108">
    <property type="entry name" value="PROTEIN_KINASE_ST"/>
    <property type="match status" value="1"/>
</dbReference>
<dbReference type="EC" id="2.7.11.1" evidence="1"/>
<evidence type="ECO:0000256" key="1">
    <source>
        <dbReference type="ARBA" id="ARBA00012513"/>
    </source>
</evidence>
<name>A0ABZ1NET5_9NOCA</name>
<dbReference type="SMART" id="SM00220">
    <property type="entry name" value="S_TKc"/>
    <property type="match status" value="1"/>
</dbReference>
<dbReference type="InterPro" id="IPR000719">
    <property type="entry name" value="Prot_kinase_dom"/>
</dbReference>
<dbReference type="RefSeq" id="WP_405150360.1">
    <property type="nucleotide sequence ID" value="NZ_CP109527.1"/>
</dbReference>
<accession>A0ABZ1NET5</accession>
<evidence type="ECO:0000313" key="9">
    <source>
        <dbReference type="Proteomes" id="UP001621418"/>
    </source>
</evidence>
<dbReference type="Pfam" id="PF00069">
    <property type="entry name" value="Pkinase"/>
    <property type="match status" value="1"/>
</dbReference>
<keyword evidence="5 8" id="KW-0418">Kinase</keyword>
<gene>
    <name evidence="8" type="ORF">OG308_11790</name>
</gene>
<dbReference type="CDD" id="cd14014">
    <property type="entry name" value="STKc_PknB_like"/>
    <property type="match status" value="1"/>
</dbReference>
<keyword evidence="2 8" id="KW-0723">Serine/threonine-protein kinase</keyword>
<evidence type="ECO:0000256" key="5">
    <source>
        <dbReference type="ARBA" id="ARBA00022777"/>
    </source>
</evidence>
<organism evidence="8 9">
    <name type="scientific">Nocardia salmonicida</name>
    <dbReference type="NCBI Taxonomy" id="53431"/>
    <lineage>
        <taxon>Bacteria</taxon>
        <taxon>Bacillati</taxon>
        <taxon>Actinomycetota</taxon>
        <taxon>Actinomycetes</taxon>
        <taxon>Mycobacteriales</taxon>
        <taxon>Nocardiaceae</taxon>
        <taxon>Nocardia</taxon>
    </lineage>
</organism>
<proteinExistence type="predicted"/>
<keyword evidence="3" id="KW-0808">Transferase</keyword>
<protein>
    <recommendedName>
        <fullName evidence="1">non-specific serine/threonine protein kinase</fullName>
        <ecNumber evidence="1">2.7.11.1</ecNumber>
    </recommendedName>
</protein>
<evidence type="ECO:0000313" key="8">
    <source>
        <dbReference type="EMBL" id="WTY38461.1"/>
    </source>
</evidence>
<dbReference type="GO" id="GO:0004674">
    <property type="term" value="F:protein serine/threonine kinase activity"/>
    <property type="evidence" value="ECO:0007669"/>
    <property type="project" value="UniProtKB-KW"/>
</dbReference>
<dbReference type="InterPro" id="IPR008271">
    <property type="entry name" value="Ser/Thr_kinase_AS"/>
</dbReference>
<keyword evidence="4" id="KW-0547">Nucleotide-binding</keyword>
<dbReference type="Gene3D" id="1.10.510.10">
    <property type="entry name" value="Transferase(Phosphotransferase) domain 1"/>
    <property type="match status" value="1"/>
</dbReference>
<keyword evidence="9" id="KW-1185">Reference proteome</keyword>
<evidence type="ECO:0000256" key="4">
    <source>
        <dbReference type="ARBA" id="ARBA00022741"/>
    </source>
</evidence>
<dbReference type="EMBL" id="CP109527">
    <property type="protein sequence ID" value="WTY38461.1"/>
    <property type="molecule type" value="Genomic_DNA"/>
</dbReference>
<evidence type="ECO:0000256" key="3">
    <source>
        <dbReference type="ARBA" id="ARBA00022679"/>
    </source>
</evidence>
<feature type="domain" description="Protein kinase" evidence="7">
    <location>
        <begin position="12"/>
        <end position="275"/>
    </location>
</feature>
<dbReference type="Proteomes" id="UP001621418">
    <property type="component" value="Chromosome"/>
</dbReference>
<evidence type="ECO:0000259" key="7">
    <source>
        <dbReference type="PROSITE" id="PS50011"/>
    </source>
</evidence>